<dbReference type="SMART" id="SM00881">
    <property type="entry name" value="CoA_binding"/>
    <property type="match status" value="1"/>
</dbReference>
<dbReference type="Pfam" id="PF19045">
    <property type="entry name" value="Ligase_CoA_2"/>
    <property type="match status" value="1"/>
</dbReference>
<keyword evidence="2" id="KW-0547">Nucleotide-binding</keyword>
<comment type="similarity">
    <text evidence="4">In the N-terminal section; belongs to the acetate CoA ligase alpha subunit family.</text>
</comment>
<keyword evidence="1" id="KW-0436">Ligase</keyword>
<dbReference type="InterPro" id="IPR051538">
    <property type="entry name" value="Acyl-CoA_Synth/Transferase"/>
</dbReference>
<dbReference type="InterPro" id="IPR036291">
    <property type="entry name" value="NAD(P)-bd_dom_sf"/>
</dbReference>
<dbReference type="Pfam" id="PF13549">
    <property type="entry name" value="ATP-grasp_5"/>
    <property type="match status" value="1"/>
</dbReference>
<dbReference type="RefSeq" id="WP_207687314.1">
    <property type="nucleotide sequence ID" value="NZ_CP061799.1"/>
</dbReference>
<dbReference type="InterPro" id="IPR043938">
    <property type="entry name" value="Ligase_CoA_dom"/>
</dbReference>
<reference evidence="6" key="1">
    <citation type="journal article" date="2021" name="Microb. Physiol.">
        <title>Proteogenomic Insights into the Physiology of Marine, Sulfate-Reducing, Filamentous Desulfonema limicola and Desulfonema magnum.</title>
        <authorList>
            <person name="Schnaars V."/>
            <person name="Wohlbrand L."/>
            <person name="Scheve S."/>
            <person name="Hinrichs C."/>
            <person name="Reinhardt R."/>
            <person name="Rabus R."/>
        </authorList>
    </citation>
    <scope>NUCLEOTIDE SEQUENCE</scope>
    <source>
        <strain evidence="6">5ac10</strain>
    </source>
</reference>
<accession>A0A975GHD9</accession>
<keyword evidence="7" id="KW-1185">Reference proteome</keyword>
<dbReference type="AlphaFoldDB" id="A0A975GHD9"/>
<feature type="domain" description="CoA-binding" evidence="5">
    <location>
        <begin position="6"/>
        <end position="101"/>
    </location>
</feature>
<dbReference type="InterPro" id="IPR032875">
    <property type="entry name" value="Succ_CoA_lig_flav_dom"/>
</dbReference>
<dbReference type="PANTHER" id="PTHR43334">
    <property type="entry name" value="ACETATE--COA LIGASE [ADP-FORMING]"/>
    <property type="match status" value="1"/>
</dbReference>
<dbReference type="EMBL" id="CP061799">
    <property type="protein sequence ID" value="QTA81252.1"/>
    <property type="molecule type" value="Genomic_DNA"/>
</dbReference>
<dbReference type="Pfam" id="PF13607">
    <property type="entry name" value="Succ_CoA_lig"/>
    <property type="match status" value="1"/>
</dbReference>
<name>A0A975GHD9_9BACT</name>
<dbReference type="GO" id="GO:0005524">
    <property type="term" value="F:ATP binding"/>
    <property type="evidence" value="ECO:0007669"/>
    <property type="project" value="UniProtKB-KW"/>
</dbReference>
<evidence type="ECO:0000256" key="3">
    <source>
        <dbReference type="ARBA" id="ARBA00022840"/>
    </source>
</evidence>
<dbReference type="SUPFAM" id="SSF56059">
    <property type="entry name" value="Glutathione synthetase ATP-binding domain-like"/>
    <property type="match status" value="1"/>
</dbReference>
<evidence type="ECO:0000256" key="1">
    <source>
        <dbReference type="ARBA" id="ARBA00022598"/>
    </source>
</evidence>
<evidence type="ECO:0000313" key="6">
    <source>
        <dbReference type="EMBL" id="QTA81252.1"/>
    </source>
</evidence>
<keyword evidence="6" id="KW-0378">Hydrolase</keyword>
<dbReference type="SUPFAM" id="SSF52210">
    <property type="entry name" value="Succinyl-CoA synthetase domains"/>
    <property type="match status" value="2"/>
</dbReference>
<dbReference type="Gene3D" id="3.30.1490.20">
    <property type="entry name" value="ATP-grasp fold, A domain"/>
    <property type="match status" value="1"/>
</dbReference>
<evidence type="ECO:0000256" key="2">
    <source>
        <dbReference type="ARBA" id="ARBA00022741"/>
    </source>
</evidence>
<dbReference type="GO" id="GO:0043758">
    <property type="term" value="F:acetate-CoA ligase (ADP-forming) activity"/>
    <property type="evidence" value="ECO:0007669"/>
    <property type="project" value="InterPro"/>
</dbReference>
<keyword evidence="3" id="KW-0067">ATP-binding</keyword>
<proteinExistence type="inferred from homology"/>
<dbReference type="PANTHER" id="PTHR43334:SF2">
    <property type="entry name" value="ACETATE--COA LIGASE [ADP-FORMING]"/>
    <property type="match status" value="1"/>
</dbReference>
<dbReference type="Gene3D" id="3.40.50.720">
    <property type="entry name" value="NAD(P)-binding Rossmann-like Domain"/>
    <property type="match status" value="1"/>
</dbReference>
<gene>
    <name evidence="6" type="ORF">dnl_35830</name>
</gene>
<evidence type="ECO:0000259" key="5">
    <source>
        <dbReference type="SMART" id="SM00881"/>
    </source>
</evidence>
<protein>
    <submittedName>
        <fullName evidence="6">Acetyl-CoA hydrolase/transferase</fullName>
    </submittedName>
</protein>
<dbReference type="InterPro" id="IPR003781">
    <property type="entry name" value="CoA-bd"/>
</dbReference>
<evidence type="ECO:0000313" key="7">
    <source>
        <dbReference type="Proteomes" id="UP000663720"/>
    </source>
</evidence>
<dbReference type="Pfam" id="PF13380">
    <property type="entry name" value="CoA_binding_2"/>
    <property type="match status" value="1"/>
</dbReference>
<sequence>MALDRVLNAESVAVIGASKTETKRGFQAIRTLIDEKYEGIIYPVNPKEKSILGLKCYKKVSDIEYNVDMALITTPAKTLPAVLEDCGKKGVQGAVIIAGGFGEVGIEGKKLEKEVLQAAQKNNIRLIGPNTSGMMNLKAGMNLVGLKDVPKGNIALLSQSGNMALTIMTEAKLKSLKGFSYYIGVGNEADIKFHEYLEFFRNDPDTKAILMYVEGMREGRKFLQEAHKTTLKKPIILLKSGRSSTGKRSAGSHTGALAGMSYVAKTAFQRAGIVVIENSTELFPVAETLSSLPIIKNNRIAILADGGGHATVAADILSDLGIEIPELNPRAQAKLKKILPAAASVPNPIDVAGGTDTNPALFADCADIILQDPNIGGLLIVGLFGGYGIRFAPSLSLMEEDAAHQMGKMVAKRKKPIVLHSLYNSEKPHSLHLLRYYGIPVYDSLDVACKCISVLAERGTYIQKYHGKTKFELQWRQKAVPEGIAIIKNALEQGRNVLLEHEAKKLLQLHGIPAFKDRIASSADEAVSVAGTMGSSVVMKIVSPDILHKTDARGVRLNLNTESDIRDAFDSIMTCAKKYKPDADIKGVLIAPMARKGLEVIIGTKYDAQFGPVILYGLGGIMVEYIKDFSTRVIPISSTYAKSMLEETSSAPILNGIRGEKGYDKRSLKNVLMICSDLVEAYPEINEMDLNPVIVHEHGVSIVDARIILCPGRKNLYYENTNNNKPL</sequence>
<dbReference type="Proteomes" id="UP000663720">
    <property type="component" value="Chromosome"/>
</dbReference>
<organism evidence="6 7">
    <name type="scientific">Desulfonema limicola</name>
    <dbReference type="NCBI Taxonomy" id="45656"/>
    <lineage>
        <taxon>Bacteria</taxon>
        <taxon>Pseudomonadati</taxon>
        <taxon>Thermodesulfobacteriota</taxon>
        <taxon>Desulfobacteria</taxon>
        <taxon>Desulfobacterales</taxon>
        <taxon>Desulfococcaceae</taxon>
        <taxon>Desulfonema</taxon>
    </lineage>
</organism>
<dbReference type="KEGG" id="dli:dnl_35830"/>
<dbReference type="Gene3D" id="3.40.50.261">
    <property type="entry name" value="Succinyl-CoA synthetase domains"/>
    <property type="match status" value="2"/>
</dbReference>
<dbReference type="SUPFAM" id="SSF51735">
    <property type="entry name" value="NAD(P)-binding Rossmann-fold domains"/>
    <property type="match status" value="1"/>
</dbReference>
<dbReference type="FunFam" id="3.30.1490.20:FF:000020">
    <property type="entry name" value="Protein lysine acetyltransferase"/>
    <property type="match status" value="1"/>
</dbReference>
<dbReference type="Gene3D" id="3.30.470.20">
    <property type="entry name" value="ATP-grasp fold, B domain"/>
    <property type="match status" value="1"/>
</dbReference>
<dbReference type="InterPro" id="IPR013815">
    <property type="entry name" value="ATP_grasp_subdomain_1"/>
</dbReference>
<dbReference type="GO" id="GO:0016787">
    <property type="term" value="F:hydrolase activity"/>
    <property type="evidence" value="ECO:0007669"/>
    <property type="project" value="UniProtKB-KW"/>
</dbReference>
<dbReference type="InterPro" id="IPR016102">
    <property type="entry name" value="Succinyl-CoA_synth-like"/>
</dbReference>
<evidence type="ECO:0000256" key="4">
    <source>
        <dbReference type="ARBA" id="ARBA00060888"/>
    </source>
</evidence>